<dbReference type="KEGG" id="spu:115924007"/>
<dbReference type="EnsemblMetazoa" id="XM_030985499">
    <property type="protein sequence ID" value="XP_030841359"/>
    <property type="gene ID" value="LOC115924007"/>
</dbReference>
<feature type="compositionally biased region" description="Polar residues" evidence="1">
    <location>
        <begin position="32"/>
        <end position="43"/>
    </location>
</feature>
<feature type="compositionally biased region" description="Low complexity" evidence="1">
    <location>
        <begin position="113"/>
        <end position="126"/>
    </location>
</feature>
<feature type="region of interest" description="Disordered" evidence="1">
    <location>
        <begin position="1"/>
        <end position="77"/>
    </location>
</feature>
<feature type="compositionally biased region" description="Polar residues" evidence="1">
    <location>
        <begin position="238"/>
        <end position="248"/>
    </location>
</feature>
<evidence type="ECO:0000256" key="1">
    <source>
        <dbReference type="SAM" id="MobiDB-lite"/>
    </source>
</evidence>
<reference evidence="3" key="1">
    <citation type="submission" date="2015-02" db="EMBL/GenBank/DDBJ databases">
        <title>Genome sequencing for Strongylocentrotus purpuratus.</title>
        <authorList>
            <person name="Murali S."/>
            <person name="Liu Y."/>
            <person name="Vee V."/>
            <person name="English A."/>
            <person name="Wang M."/>
            <person name="Skinner E."/>
            <person name="Han Y."/>
            <person name="Muzny D.M."/>
            <person name="Worley K.C."/>
            <person name="Gibbs R.A."/>
        </authorList>
    </citation>
    <scope>NUCLEOTIDE SEQUENCE</scope>
</reference>
<sequence>MKKEEMDAMDDLDLPKAQAMPSIPVASDALPSGSNPLRRSTFPTLALPSGGLKVPSKPGRYETEVDTAPLTPPSSSHNLQLVFDSGKIYDNHPRKYRLLLETDKDNSGHSKNLSLSASSATDAAPTKPSPPSVTVQDGQVVAMGTMTSGPATGPSPTPDAAAAAPKSLATSAAGGAPFTLSEAISSVAVKKEPGGSRYVPQEFLHTFKAATTLGPTSDQKSQQRAGTSSSAEMPRSSGKPSTGMVQRSNAPISKICTSERTDVPCGSCAVVQPEPRRLFGFGPFYRPLPETVCATEGRRQSSPTFHVPSELSEAVDREGITGAGYSGSRKSSRAAVDSTDSGAAAKGADGHKKLSPTPAELNAWLGGSF</sequence>
<reference evidence="2" key="2">
    <citation type="submission" date="2021-01" db="UniProtKB">
        <authorList>
            <consortium name="EnsemblMetazoa"/>
        </authorList>
    </citation>
    <scope>IDENTIFICATION</scope>
</reference>
<dbReference type="GeneID" id="115924007"/>
<feature type="region of interest" description="Disordered" evidence="1">
    <location>
        <begin position="296"/>
        <end position="369"/>
    </location>
</feature>
<feature type="region of interest" description="Disordered" evidence="1">
    <location>
        <begin position="102"/>
        <end position="166"/>
    </location>
</feature>
<proteinExistence type="predicted"/>
<dbReference type="EnsemblMetazoa" id="XM_030985498">
    <property type="protein sequence ID" value="XP_030841358"/>
    <property type="gene ID" value="LOC115924007"/>
</dbReference>
<protein>
    <submittedName>
        <fullName evidence="2">Uncharacterized protein</fullName>
    </submittedName>
</protein>
<feature type="compositionally biased region" description="Low complexity" evidence="1">
    <location>
        <begin position="142"/>
        <end position="166"/>
    </location>
</feature>
<dbReference type="OrthoDB" id="10395319at2759"/>
<feature type="compositionally biased region" description="Polar residues" evidence="1">
    <location>
        <begin position="213"/>
        <end position="231"/>
    </location>
</feature>
<name>A0A7M7NTR4_STRPU</name>
<feature type="region of interest" description="Disordered" evidence="1">
    <location>
        <begin position="211"/>
        <end position="248"/>
    </location>
</feature>
<accession>A0A7M7NTR4</accession>
<dbReference type="RefSeq" id="XP_030841359.1">
    <property type="nucleotide sequence ID" value="XM_030985499.1"/>
</dbReference>
<organism evidence="2 3">
    <name type="scientific">Strongylocentrotus purpuratus</name>
    <name type="common">Purple sea urchin</name>
    <dbReference type="NCBI Taxonomy" id="7668"/>
    <lineage>
        <taxon>Eukaryota</taxon>
        <taxon>Metazoa</taxon>
        <taxon>Echinodermata</taxon>
        <taxon>Eleutherozoa</taxon>
        <taxon>Echinozoa</taxon>
        <taxon>Echinoidea</taxon>
        <taxon>Euechinoidea</taxon>
        <taxon>Echinacea</taxon>
        <taxon>Camarodonta</taxon>
        <taxon>Echinidea</taxon>
        <taxon>Strongylocentrotidae</taxon>
        <taxon>Strongylocentrotus</taxon>
    </lineage>
</organism>
<dbReference type="RefSeq" id="XP_030841358.1">
    <property type="nucleotide sequence ID" value="XM_030985498.1"/>
</dbReference>
<evidence type="ECO:0000313" key="3">
    <source>
        <dbReference type="Proteomes" id="UP000007110"/>
    </source>
</evidence>
<keyword evidence="3" id="KW-1185">Reference proteome</keyword>
<dbReference type="AlphaFoldDB" id="A0A7M7NTR4"/>
<dbReference type="Proteomes" id="UP000007110">
    <property type="component" value="Unassembled WGS sequence"/>
</dbReference>
<dbReference type="InParanoid" id="A0A7M7NTR4"/>
<evidence type="ECO:0000313" key="2">
    <source>
        <dbReference type="EnsemblMetazoa" id="XP_030841358"/>
    </source>
</evidence>